<dbReference type="PANTHER" id="PTHR42930:SF3">
    <property type="entry name" value="PHOSPHATE-SPECIFIC TRANSPORT SYSTEM ACCESSORY PROTEIN PHOU"/>
    <property type="match status" value="1"/>
</dbReference>
<dbReference type="PIRSF" id="PIRSF003107">
    <property type="entry name" value="PhoU"/>
    <property type="match status" value="1"/>
</dbReference>
<gene>
    <name evidence="3" type="ORF">J2S23_000479</name>
</gene>
<protein>
    <recommendedName>
        <fullName evidence="1">Phosphate-specific transport system accessory protein PhoU</fullName>
    </recommendedName>
</protein>
<evidence type="ECO:0000313" key="4">
    <source>
        <dbReference type="Proteomes" id="UP001223079"/>
    </source>
</evidence>
<dbReference type="Gene3D" id="1.20.58.220">
    <property type="entry name" value="Phosphate transport system protein phou homolog 2, domain 2"/>
    <property type="match status" value="1"/>
</dbReference>
<feature type="domain" description="PhoU" evidence="2">
    <location>
        <begin position="16"/>
        <end position="100"/>
    </location>
</feature>
<comment type="function">
    <text evidence="1">Plays a role in the regulation of phosphate uptake.</text>
</comment>
<dbReference type="RefSeq" id="WP_307121171.1">
    <property type="nucleotide sequence ID" value="NZ_JAUSTM010000003.1"/>
</dbReference>
<dbReference type="Proteomes" id="UP001223079">
    <property type="component" value="Unassembled WGS sequence"/>
</dbReference>
<proteinExistence type="inferred from homology"/>
<comment type="subcellular location">
    <subcellularLocation>
        <location evidence="1">Cytoplasm</location>
    </subcellularLocation>
</comment>
<dbReference type="InterPro" id="IPR038078">
    <property type="entry name" value="PhoU-like_sf"/>
</dbReference>
<name>A0ABT9YRK7_9STRE</name>
<dbReference type="InterPro" id="IPR026022">
    <property type="entry name" value="PhoU_dom"/>
</dbReference>
<dbReference type="InterPro" id="IPR028366">
    <property type="entry name" value="PhoU"/>
</dbReference>
<feature type="domain" description="PhoU" evidence="2">
    <location>
        <begin position="118"/>
        <end position="204"/>
    </location>
</feature>
<dbReference type="PANTHER" id="PTHR42930">
    <property type="entry name" value="PHOSPHATE-SPECIFIC TRANSPORT SYSTEM ACCESSORY PROTEIN PHOU"/>
    <property type="match status" value="1"/>
</dbReference>
<reference evidence="3 4" key="1">
    <citation type="submission" date="2023-07" db="EMBL/GenBank/DDBJ databases">
        <title>Genomic Encyclopedia of Type Strains, Phase IV (KMG-IV): sequencing the most valuable type-strain genomes for metagenomic binning, comparative biology and taxonomic classification.</title>
        <authorList>
            <person name="Goeker M."/>
        </authorList>
    </citation>
    <scope>NUCLEOTIDE SEQUENCE [LARGE SCALE GENOMIC DNA]</scope>
    <source>
        <strain evidence="3 4">DSM 105143</strain>
    </source>
</reference>
<dbReference type="EMBL" id="JAUSTM010000003">
    <property type="protein sequence ID" value="MDQ0221943.1"/>
    <property type="molecule type" value="Genomic_DNA"/>
</dbReference>
<comment type="similarity">
    <text evidence="1">Belongs to the PhoU family.</text>
</comment>
<evidence type="ECO:0000256" key="1">
    <source>
        <dbReference type="PIRNR" id="PIRNR003107"/>
    </source>
</evidence>
<keyword evidence="1" id="KW-0963">Cytoplasm</keyword>
<evidence type="ECO:0000259" key="2">
    <source>
        <dbReference type="Pfam" id="PF01895"/>
    </source>
</evidence>
<organism evidence="3 4">
    <name type="scientific">Streptococcus moroccensis</name>
    <dbReference type="NCBI Taxonomy" id="1451356"/>
    <lineage>
        <taxon>Bacteria</taxon>
        <taxon>Bacillati</taxon>
        <taxon>Bacillota</taxon>
        <taxon>Bacilli</taxon>
        <taxon>Lactobacillales</taxon>
        <taxon>Streptococcaceae</taxon>
        <taxon>Streptococcus</taxon>
    </lineage>
</organism>
<keyword evidence="4" id="KW-1185">Reference proteome</keyword>
<dbReference type="NCBIfam" id="TIGR02135">
    <property type="entry name" value="phoU_full"/>
    <property type="match status" value="1"/>
</dbReference>
<keyword evidence="1" id="KW-0592">Phosphate transport</keyword>
<comment type="caution">
    <text evidence="3">The sequence shown here is derived from an EMBL/GenBank/DDBJ whole genome shotgun (WGS) entry which is preliminary data.</text>
</comment>
<dbReference type="Pfam" id="PF01895">
    <property type="entry name" value="PhoU"/>
    <property type="match status" value="2"/>
</dbReference>
<keyword evidence="1" id="KW-0813">Transport</keyword>
<accession>A0ABT9YRK7</accession>
<sequence length="216" mass="24909">MRERFDHQLEKMHMELVEMMAISEKMMALTLRELKNPANHTMIEISPLYETVEELKKKVEARCLKLLLQQQPVARDLRRISSTLEMINDIDRVGEQILNINGMLEKVNQTDGLAYNALLELAKVTQKALSLSVQAYIQEDPALAEEMVAYDDVVDKAFKTMKKSLIKIMKLEEDETKEEEILDLLLIAKYFEKIADHSANAARWLIFLVTGERKGT</sequence>
<dbReference type="SUPFAM" id="SSF109755">
    <property type="entry name" value="PhoU-like"/>
    <property type="match status" value="1"/>
</dbReference>
<comment type="subunit">
    <text evidence="1">Homodimer.</text>
</comment>
<evidence type="ECO:0000313" key="3">
    <source>
        <dbReference type="EMBL" id="MDQ0221943.1"/>
    </source>
</evidence>